<organism evidence="2 3">
    <name type="scientific">Amphiplicatus metriothermophilus</name>
    <dbReference type="NCBI Taxonomy" id="1519374"/>
    <lineage>
        <taxon>Bacteria</taxon>
        <taxon>Pseudomonadati</taxon>
        <taxon>Pseudomonadota</taxon>
        <taxon>Alphaproteobacteria</taxon>
        <taxon>Parvularculales</taxon>
        <taxon>Parvularculaceae</taxon>
        <taxon>Amphiplicatus</taxon>
    </lineage>
</organism>
<feature type="domain" description="Glycosyltransferase subfamily 4-like N-terminal" evidence="1">
    <location>
        <begin position="13"/>
        <end position="184"/>
    </location>
</feature>
<protein>
    <submittedName>
        <fullName evidence="2">Glycosyltransferase involved in cell wall bisynthesis</fullName>
    </submittedName>
</protein>
<keyword evidence="3" id="KW-1185">Reference proteome</keyword>
<dbReference type="Proteomes" id="UP000198346">
    <property type="component" value="Unassembled WGS sequence"/>
</dbReference>
<keyword evidence="2" id="KW-0808">Transferase</keyword>
<dbReference type="Pfam" id="PF13439">
    <property type="entry name" value="Glyco_transf_4"/>
    <property type="match status" value="1"/>
</dbReference>
<dbReference type="Gene3D" id="3.40.50.2000">
    <property type="entry name" value="Glycogen Phosphorylase B"/>
    <property type="match status" value="2"/>
</dbReference>
<dbReference type="AlphaFoldDB" id="A0A239PJA1"/>
<dbReference type="OrthoDB" id="529131at2"/>
<reference evidence="2 3" key="1">
    <citation type="submission" date="2017-07" db="EMBL/GenBank/DDBJ databases">
        <authorList>
            <person name="Sun Z.S."/>
            <person name="Albrecht U."/>
            <person name="Echele G."/>
            <person name="Lee C.C."/>
        </authorList>
    </citation>
    <scope>NUCLEOTIDE SEQUENCE [LARGE SCALE GENOMIC DNA]</scope>
    <source>
        <strain evidence="2 3">CGMCC 1.12710</strain>
    </source>
</reference>
<name>A0A239PJA1_9PROT</name>
<gene>
    <name evidence="2" type="ORF">SAMN06297382_0341</name>
</gene>
<dbReference type="SUPFAM" id="SSF53756">
    <property type="entry name" value="UDP-Glycosyltransferase/glycogen phosphorylase"/>
    <property type="match status" value="1"/>
</dbReference>
<dbReference type="Pfam" id="PF13692">
    <property type="entry name" value="Glyco_trans_1_4"/>
    <property type="match status" value="1"/>
</dbReference>
<evidence type="ECO:0000313" key="2">
    <source>
        <dbReference type="EMBL" id="SNT67848.1"/>
    </source>
</evidence>
<dbReference type="GO" id="GO:0016757">
    <property type="term" value="F:glycosyltransferase activity"/>
    <property type="evidence" value="ECO:0007669"/>
    <property type="project" value="UniProtKB-ARBA"/>
</dbReference>
<evidence type="ECO:0000259" key="1">
    <source>
        <dbReference type="Pfam" id="PF13439"/>
    </source>
</evidence>
<dbReference type="InterPro" id="IPR028098">
    <property type="entry name" value="Glyco_trans_4-like_N"/>
</dbReference>
<dbReference type="RefSeq" id="WP_089410854.1">
    <property type="nucleotide sequence ID" value="NZ_FZQA01000001.1"/>
</dbReference>
<dbReference type="EMBL" id="FZQA01000001">
    <property type="protein sequence ID" value="SNT67848.1"/>
    <property type="molecule type" value="Genomic_DNA"/>
</dbReference>
<sequence>MKILYSHRTRSADGQYVHIRALTAALAARGVRVFMAGPDDFGEDAGERPLDARAGEDPWRRRLPRALHEIAELAYSLPAHARLARAARAFRPDILYERYNLFHHAGAWLARRRGLPFLLEVNASLSLERAGHGGLASPGLACASERAIWRAADMALPVSLALARLVEDAGVPPERIAVIRNGVERAFLEPADPAPARARYGLEGKIVLGFAGFARDWHGLDRVLRYLAARRRDDLVFLLVGDGPARASLEALAGRLGVEGRFILAGVAQREAMPGLIAAFDVALLPAATPYASPLKLTEYMALGRAIVAPDQANIRELVEPGCEALLAPPEDDGAFFAALDALVDDADLRVRLGAAARARVLRDELTWPANAARVERLAASLLERRS</sequence>
<dbReference type="PANTHER" id="PTHR12526:SF600">
    <property type="entry name" value="GLYCOSYL TRANSFERASE GROUP 1"/>
    <property type="match status" value="1"/>
</dbReference>
<proteinExistence type="predicted"/>
<dbReference type="PANTHER" id="PTHR12526">
    <property type="entry name" value="GLYCOSYLTRANSFERASE"/>
    <property type="match status" value="1"/>
</dbReference>
<accession>A0A239PJA1</accession>
<evidence type="ECO:0000313" key="3">
    <source>
        <dbReference type="Proteomes" id="UP000198346"/>
    </source>
</evidence>
<dbReference type="CDD" id="cd03794">
    <property type="entry name" value="GT4_WbuB-like"/>
    <property type="match status" value="1"/>
</dbReference>